<evidence type="ECO:0000313" key="3">
    <source>
        <dbReference type="Proteomes" id="UP000182054"/>
    </source>
</evidence>
<dbReference type="GO" id="GO:0008168">
    <property type="term" value="F:methyltransferase activity"/>
    <property type="evidence" value="ECO:0007669"/>
    <property type="project" value="UniProtKB-KW"/>
</dbReference>
<reference evidence="2 3" key="1">
    <citation type="submission" date="2016-10" db="EMBL/GenBank/DDBJ databases">
        <authorList>
            <person name="de Groot N.N."/>
        </authorList>
    </citation>
    <scope>NUCLEOTIDE SEQUENCE [LARGE SCALE GENOMIC DNA]</scope>
    <source>
        <strain evidence="2 3">DSM 44908</strain>
    </source>
</reference>
<sequence length="215" mass="22936">MTSRVAAQYDAIAHDYAAAFPTLAPFDRGVLASFARSVTAAGGRTVLDVGCGPGTAARELAAAGLSPVGLDRSAAMVRLASLERVVIGDLGALPVRDGAVDAVCAWYSLVHTPTAELPAVLTEFRRVLRDDGWLLLAFQTAAPTLEVREAWGHEVSLDFLRHDVGEVQEMLMDTGYVLHRDALRSADKRAGESAAQAFVVARSRDHLELRPGRGC</sequence>
<evidence type="ECO:0000259" key="1">
    <source>
        <dbReference type="Pfam" id="PF13649"/>
    </source>
</evidence>
<dbReference type="RefSeq" id="WP_169817754.1">
    <property type="nucleotide sequence ID" value="NZ_FOJN01000009.1"/>
</dbReference>
<proteinExistence type="predicted"/>
<name>A0A1I0TRN1_9NOCA</name>
<dbReference type="AlphaFoldDB" id="A0A1I0TRN1"/>
<evidence type="ECO:0000313" key="2">
    <source>
        <dbReference type="EMBL" id="SFA54370.1"/>
    </source>
</evidence>
<dbReference type="EMBL" id="FOJN01000009">
    <property type="protein sequence ID" value="SFA54370.1"/>
    <property type="molecule type" value="Genomic_DNA"/>
</dbReference>
<dbReference type="InterPro" id="IPR041698">
    <property type="entry name" value="Methyltransf_25"/>
</dbReference>
<dbReference type="GeneID" id="85486280"/>
<organism evidence="2 3">
    <name type="scientific">Rhodococcoides kroppenstedtii</name>
    <dbReference type="NCBI Taxonomy" id="293050"/>
    <lineage>
        <taxon>Bacteria</taxon>
        <taxon>Bacillati</taxon>
        <taxon>Actinomycetota</taxon>
        <taxon>Actinomycetes</taxon>
        <taxon>Mycobacteriales</taxon>
        <taxon>Nocardiaceae</taxon>
        <taxon>Rhodococcoides</taxon>
    </lineage>
</organism>
<gene>
    <name evidence="2" type="ORF">SAMN05444374_10911</name>
</gene>
<dbReference type="Proteomes" id="UP000182054">
    <property type="component" value="Unassembled WGS sequence"/>
</dbReference>
<dbReference type="InterPro" id="IPR029063">
    <property type="entry name" value="SAM-dependent_MTases_sf"/>
</dbReference>
<keyword evidence="2" id="KW-0808">Transferase</keyword>
<dbReference type="SUPFAM" id="SSF53335">
    <property type="entry name" value="S-adenosyl-L-methionine-dependent methyltransferases"/>
    <property type="match status" value="1"/>
</dbReference>
<dbReference type="CDD" id="cd02440">
    <property type="entry name" value="AdoMet_MTases"/>
    <property type="match status" value="1"/>
</dbReference>
<dbReference type="GO" id="GO:0032259">
    <property type="term" value="P:methylation"/>
    <property type="evidence" value="ECO:0007669"/>
    <property type="project" value="UniProtKB-KW"/>
</dbReference>
<dbReference type="PANTHER" id="PTHR43591">
    <property type="entry name" value="METHYLTRANSFERASE"/>
    <property type="match status" value="1"/>
</dbReference>
<protein>
    <submittedName>
        <fullName evidence="2">Methyltransferase domain-containing protein</fullName>
    </submittedName>
</protein>
<dbReference type="Pfam" id="PF13649">
    <property type="entry name" value="Methyltransf_25"/>
    <property type="match status" value="1"/>
</dbReference>
<feature type="domain" description="Methyltransferase" evidence="1">
    <location>
        <begin position="46"/>
        <end position="132"/>
    </location>
</feature>
<keyword evidence="2" id="KW-0489">Methyltransferase</keyword>
<dbReference type="Gene3D" id="3.40.50.150">
    <property type="entry name" value="Vaccinia Virus protein VP39"/>
    <property type="match status" value="1"/>
</dbReference>
<accession>A0A1I0TRN1</accession>